<evidence type="ECO:0000256" key="5">
    <source>
        <dbReference type="SAM" id="Phobius"/>
    </source>
</evidence>
<dbReference type="SUPFAM" id="SSF64356">
    <property type="entry name" value="SNARE-like"/>
    <property type="match status" value="1"/>
</dbReference>
<feature type="region of interest" description="Disordered" evidence="4">
    <location>
        <begin position="56"/>
        <end position="88"/>
    </location>
</feature>
<evidence type="ECO:0000256" key="1">
    <source>
        <dbReference type="ARBA" id="ARBA00004556"/>
    </source>
</evidence>
<protein>
    <recommendedName>
        <fullName evidence="8">Trafficking protein particle complex subunit 2</fullName>
    </recommendedName>
</protein>
<accession>A0A2T7PM89</accession>
<dbReference type="PANTHER" id="PTHR12403">
    <property type="entry name" value="TRAFFICKING PROTEIN PARTICLE COMPLEX SUBUNIT 2"/>
    <property type="match status" value="1"/>
</dbReference>
<dbReference type="GO" id="GO:0048471">
    <property type="term" value="C:perinuclear region of cytoplasm"/>
    <property type="evidence" value="ECO:0007669"/>
    <property type="project" value="UniProtKB-SubCell"/>
</dbReference>
<dbReference type="EMBL" id="PZQS01000003">
    <property type="protein sequence ID" value="PVD34546.1"/>
    <property type="molecule type" value="Genomic_DNA"/>
</dbReference>
<keyword evidence="3" id="KW-0813">Transport</keyword>
<evidence type="ECO:0000313" key="6">
    <source>
        <dbReference type="EMBL" id="PVD34546.1"/>
    </source>
</evidence>
<keyword evidence="3" id="KW-0931">ER-Golgi transport</keyword>
<dbReference type="OrthoDB" id="10252102at2759"/>
<dbReference type="InterPro" id="IPR006722">
    <property type="entry name" value="Sedlin"/>
</dbReference>
<dbReference type="GO" id="GO:0006888">
    <property type="term" value="P:endoplasmic reticulum to Golgi vesicle-mediated transport"/>
    <property type="evidence" value="ECO:0007669"/>
    <property type="project" value="InterPro"/>
</dbReference>
<keyword evidence="5" id="KW-0472">Membrane</keyword>
<keyword evidence="5" id="KW-0812">Transmembrane</keyword>
<dbReference type="AlphaFoldDB" id="A0A2T7PM89"/>
<evidence type="ECO:0000256" key="3">
    <source>
        <dbReference type="ARBA" id="ARBA00022892"/>
    </source>
</evidence>
<dbReference type="Proteomes" id="UP000245119">
    <property type="component" value="Linkage Group LG3"/>
</dbReference>
<evidence type="ECO:0000256" key="4">
    <source>
        <dbReference type="SAM" id="MobiDB-lite"/>
    </source>
</evidence>
<gene>
    <name evidence="6" type="ORF">C0Q70_05821</name>
</gene>
<organism evidence="6 7">
    <name type="scientific">Pomacea canaliculata</name>
    <name type="common">Golden apple snail</name>
    <dbReference type="NCBI Taxonomy" id="400727"/>
    <lineage>
        <taxon>Eukaryota</taxon>
        <taxon>Metazoa</taxon>
        <taxon>Spiralia</taxon>
        <taxon>Lophotrochozoa</taxon>
        <taxon>Mollusca</taxon>
        <taxon>Gastropoda</taxon>
        <taxon>Caenogastropoda</taxon>
        <taxon>Architaenioglossa</taxon>
        <taxon>Ampullarioidea</taxon>
        <taxon>Ampullariidae</taxon>
        <taxon>Pomacea</taxon>
    </lineage>
</organism>
<comment type="caution">
    <text evidence="6">The sequence shown here is derived from an EMBL/GenBank/DDBJ whole genome shotgun (WGS) entry which is preliminary data.</text>
</comment>
<name>A0A2T7PM89_POMCA</name>
<feature type="transmembrane region" description="Helical" evidence="5">
    <location>
        <begin position="6"/>
        <end position="31"/>
    </location>
</feature>
<comment type="similarity">
    <text evidence="2">Belongs to the TRAPP small subunits family. Sedlin subfamily.</text>
</comment>
<dbReference type="Pfam" id="PF04628">
    <property type="entry name" value="Sedlin_N"/>
    <property type="match status" value="1"/>
</dbReference>
<evidence type="ECO:0000313" key="7">
    <source>
        <dbReference type="Proteomes" id="UP000245119"/>
    </source>
</evidence>
<keyword evidence="7" id="KW-1185">Reference proteome</keyword>
<dbReference type="CDD" id="cd14825">
    <property type="entry name" value="TRAPPC2_sedlin"/>
    <property type="match status" value="1"/>
</dbReference>
<dbReference type="InterPro" id="IPR011012">
    <property type="entry name" value="Longin-like_dom_sf"/>
</dbReference>
<feature type="compositionally biased region" description="Acidic residues" evidence="4">
    <location>
        <begin position="73"/>
        <end position="88"/>
    </location>
</feature>
<evidence type="ECO:0000256" key="2">
    <source>
        <dbReference type="ARBA" id="ARBA00006626"/>
    </source>
</evidence>
<proteinExistence type="inferred from homology"/>
<evidence type="ECO:0008006" key="8">
    <source>
        <dbReference type="Google" id="ProtNLM"/>
    </source>
</evidence>
<dbReference type="STRING" id="400727.A0A2T7PM89"/>
<reference evidence="6 7" key="1">
    <citation type="submission" date="2018-04" db="EMBL/GenBank/DDBJ databases">
        <title>The genome of golden apple snail Pomacea canaliculata provides insight into stress tolerance and invasive adaptation.</title>
        <authorList>
            <person name="Liu C."/>
            <person name="Liu B."/>
            <person name="Ren Y."/>
            <person name="Zhang Y."/>
            <person name="Wang H."/>
            <person name="Li S."/>
            <person name="Jiang F."/>
            <person name="Yin L."/>
            <person name="Zhang G."/>
            <person name="Qian W."/>
            <person name="Fan W."/>
        </authorList>
    </citation>
    <scope>NUCLEOTIDE SEQUENCE [LARGE SCALE GENOMIC DNA]</scope>
    <source>
        <strain evidence="6">SZHN2017</strain>
        <tissue evidence="6">Muscle</tissue>
    </source>
</reference>
<sequence length="251" mass="28823">MAIYTSINYALMCLSVVLIGGLAGGLLYLCLREIHQSRQKQKDQVHLILQRRRQGFSGQSGGLHNNNHLAGDQEGDYESSDDDDDTAWDVDTQPRCGSRLQVPGTNFMASNFYFVIVGHHDNPVFEMEFFPPNKVNDPKRDDHRHLNQFIAHAALDLVDEQMWTTSNMFLKVVDKFNEWFVSAFVTAGRMRFLILHDVKNEDGIKNFFTEVYETYIKCFEPTFNDEEKKDKVLGLGYSSREEVSLLKKTAI</sequence>
<keyword evidence="5" id="KW-1133">Transmembrane helix</keyword>
<comment type="subcellular location">
    <subcellularLocation>
        <location evidence="1">Cytoplasm</location>
        <location evidence="1">Perinuclear region</location>
    </subcellularLocation>
</comment>
<dbReference type="Gene3D" id="3.30.450.70">
    <property type="match status" value="1"/>
</dbReference>